<protein>
    <submittedName>
        <fullName evidence="2">Uncharacterized protein</fullName>
    </submittedName>
</protein>
<name>A0AAD2FV35_9STRA</name>
<feature type="region of interest" description="Disordered" evidence="1">
    <location>
        <begin position="424"/>
        <end position="447"/>
    </location>
</feature>
<evidence type="ECO:0000313" key="2">
    <source>
        <dbReference type="EMBL" id="CAJ1954145.1"/>
    </source>
</evidence>
<evidence type="ECO:0000313" key="3">
    <source>
        <dbReference type="Proteomes" id="UP001295423"/>
    </source>
</evidence>
<gene>
    <name evidence="2" type="ORF">CYCCA115_LOCUS14740</name>
</gene>
<sequence length="447" mass="50745">MWSPVAAIKKSFRKSGDDANLPPPALLNDEDLADANANSNSNNRSTAEMWSPVAALKRSFRIRASNQQQDSTTTSTTAGLPPPALLDEEDLQDDEDANNNNDGIHSNADESSSNDHHQQQQRTNSSHNDNDNSNGGNLEHKDNPDDSNSSNYDEHPNIDIPENDETAPPSPGFNTRLSGFNTRLLADDDLGDVDNEENDNDDDLDDVEEYQDARQEEEFDFSGQDDDDLIARAFAGVDVSDNEEYGEEYFNEWYLMDDEEGFLAPILFEDGMNSDECDLYYITLEEDKLLMQDIDGPSPISTLARRSLPTQFRSALPLRPLEEEESDELPSCLREPKKRPVENELVPLRRRSFGGLPTLQELPEFYRAHSCPDLSNLHSPQFKPKVNFDTEVQVVSVFAASDYPRRIRSNLWLTRKEIRSIRKEASYERRKERRQREKDYAAGRGTF</sequence>
<proteinExistence type="predicted"/>
<dbReference type="EMBL" id="CAKOGP040001858">
    <property type="protein sequence ID" value="CAJ1954145.1"/>
    <property type="molecule type" value="Genomic_DNA"/>
</dbReference>
<comment type="caution">
    <text evidence="2">The sequence shown here is derived from an EMBL/GenBank/DDBJ whole genome shotgun (WGS) entry which is preliminary data.</text>
</comment>
<feature type="compositionally biased region" description="Low complexity" evidence="1">
    <location>
        <begin position="34"/>
        <end position="43"/>
    </location>
</feature>
<dbReference type="Proteomes" id="UP001295423">
    <property type="component" value="Unassembled WGS sequence"/>
</dbReference>
<feature type="compositionally biased region" description="Low complexity" evidence="1">
    <location>
        <begin position="64"/>
        <end position="79"/>
    </location>
</feature>
<organism evidence="2 3">
    <name type="scientific">Cylindrotheca closterium</name>
    <dbReference type="NCBI Taxonomy" id="2856"/>
    <lineage>
        <taxon>Eukaryota</taxon>
        <taxon>Sar</taxon>
        <taxon>Stramenopiles</taxon>
        <taxon>Ochrophyta</taxon>
        <taxon>Bacillariophyta</taxon>
        <taxon>Bacillariophyceae</taxon>
        <taxon>Bacillariophycidae</taxon>
        <taxon>Bacillariales</taxon>
        <taxon>Bacillariaceae</taxon>
        <taxon>Cylindrotheca</taxon>
    </lineage>
</organism>
<evidence type="ECO:0000256" key="1">
    <source>
        <dbReference type="SAM" id="MobiDB-lite"/>
    </source>
</evidence>
<dbReference type="AlphaFoldDB" id="A0AAD2FV35"/>
<keyword evidence="3" id="KW-1185">Reference proteome</keyword>
<reference evidence="2" key="1">
    <citation type="submission" date="2023-08" db="EMBL/GenBank/DDBJ databases">
        <authorList>
            <person name="Audoor S."/>
            <person name="Bilcke G."/>
        </authorList>
    </citation>
    <scope>NUCLEOTIDE SEQUENCE</scope>
</reference>
<feature type="compositionally biased region" description="Basic and acidic residues" evidence="1">
    <location>
        <begin position="424"/>
        <end position="441"/>
    </location>
</feature>
<accession>A0AAD2FV35</accession>
<feature type="compositionally biased region" description="Acidic residues" evidence="1">
    <location>
        <begin position="86"/>
        <end position="97"/>
    </location>
</feature>
<feature type="region of interest" description="Disordered" evidence="1">
    <location>
        <begin position="1"/>
        <end position="178"/>
    </location>
</feature>
<feature type="compositionally biased region" description="Low complexity" evidence="1">
    <location>
        <begin position="124"/>
        <end position="137"/>
    </location>
</feature>